<dbReference type="EMBL" id="LT553219">
    <property type="protein sequence ID" value="SAM00535.1"/>
    <property type="molecule type" value="Genomic_DNA"/>
</dbReference>
<evidence type="ECO:0000313" key="2">
    <source>
        <dbReference type="EMBL" id="SAM00535.1"/>
    </source>
</evidence>
<dbReference type="InParanoid" id="A0A163JCP7"/>
<evidence type="ECO:0000256" key="1">
    <source>
        <dbReference type="SAM" id="MobiDB-lite"/>
    </source>
</evidence>
<dbReference type="AlphaFoldDB" id="A0A163JCP7"/>
<gene>
    <name evidence="2" type="primary">ABSGL_06223.1 scaffold 7705</name>
</gene>
<dbReference type="Proteomes" id="UP000078561">
    <property type="component" value="Unassembled WGS sequence"/>
</dbReference>
<sequence>MNNNNNNNQEVKKEKAVDDVEMTKWTQLDQDKAIVRAQQKECDRTRELVRKVCAPVPLDNHGDPWTDAASNLKATLAQKKEVVDQHDMAMAILKSIKASFLEVHPHEPLFGGVPANAPSIRGKEPLPPRMVKELPGFRFKYDSEPICIKPELIHTDVVSFLAHFERVFSLNGKNIEEHYKQPLSWCLSETLLNHYQSQQAAMEAGKQETWVMAKEWLSSFVETPANMIVNAQNLFNIRYRRHESSTDFFARIREARKKVRDDKISFDQLVAMVLISGTPVEWQRTFQKEMQLSIKENRSSGQDVMEMLMKLECDTVSFKRPNEDPVPSPEKKIRVDPDAKYNTPPTKKCTNKWRDPATGQEHECSHAYYPFHNKVCPVLALKHNRLAATKTTTTPPAVPHNVTAPGKHSWSGPSAHAVKEPAASSSRATMVKVVRGSNLCRSKYTPKPSLNQ</sequence>
<evidence type="ECO:0000313" key="3">
    <source>
        <dbReference type="Proteomes" id="UP000078561"/>
    </source>
</evidence>
<organism evidence="2">
    <name type="scientific">Absidia glauca</name>
    <name type="common">Pin mould</name>
    <dbReference type="NCBI Taxonomy" id="4829"/>
    <lineage>
        <taxon>Eukaryota</taxon>
        <taxon>Fungi</taxon>
        <taxon>Fungi incertae sedis</taxon>
        <taxon>Mucoromycota</taxon>
        <taxon>Mucoromycotina</taxon>
        <taxon>Mucoromycetes</taxon>
        <taxon>Mucorales</taxon>
        <taxon>Cunninghamellaceae</taxon>
        <taxon>Absidia</taxon>
    </lineage>
</organism>
<feature type="region of interest" description="Disordered" evidence="1">
    <location>
        <begin position="319"/>
        <end position="354"/>
    </location>
</feature>
<accession>A0A163JCP7</accession>
<protein>
    <submittedName>
        <fullName evidence="2">Uncharacterized protein</fullName>
    </submittedName>
</protein>
<reference evidence="2" key="1">
    <citation type="submission" date="2016-04" db="EMBL/GenBank/DDBJ databases">
        <authorList>
            <person name="Evans L.H."/>
            <person name="Alamgir A."/>
            <person name="Owens N."/>
            <person name="Weber N.D."/>
            <person name="Virtaneva K."/>
            <person name="Barbian K."/>
            <person name="Babar A."/>
            <person name="Rosenke K."/>
        </authorList>
    </citation>
    <scope>NUCLEOTIDE SEQUENCE [LARGE SCALE GENOMIC DNA]</scope>
    <source>
        <strain evidence="2">CBS 101.48</strain>
    </source>
</reference>
<feature type="compositionally biased region" description="Basic and acidic residues" evidence="1">
    <location>
        <begin position="329"/>
        <end position="339"/>
    </location>
</feature>
<proteinExistence type="predicted"/>
<keyword evidence="3" id="KW-1185">Reference proteome</keyword>
<feature type="region of interest" description="Disordered" evidence="1">
    <location>
        <begin position="391"/>
        <end position="430"/>
    </location>
</feature>
<name>A0A163JCP7_ABSGL</name>